<accession>A0ABQ7U3B8</accession>
<proteinExistence type="predicted"/>
<reference evidence="2 3" key="1">
    <citation type="journal article" date="2021" name="bioRxiv">
        <title>Chromosome-scale and haplotype-resolved genome assembly of a tetraploid potato cultivar.</title>
        <authorList>
            <person name="Sun H."/>
            <person name="Jiao W.-B."/>
            <person name="Krause K."/>
            <person name="Campoy J.A."/>
            <person name="Goel M."/>
            <person name="Folz-Donahue K."/>
            <person name="Kukat C."/>
            <person name="Huettel B."/>
            <person name="Schneeberger K."/>
        </authorList>
    </citation>
    <scope>NUCLEOTIDE SEQUENCE [LARGE SCALE GENOMIC DNA]</scope>
    <source>
        <strain evidence="2">SolTubOtavaFocal</strain>
        <tissue evidence="2">Leaves</tissue>
    </source>
</reference>
<evidence type="ECO:0000313" key="3">
    <source>
        <dbReference type="Proteomes" id="UP000826656"/>
    </source>
</evidence>
<dbReference type="InterPro" id="IPR054722">
    <property type="entry name" value="PolX-like_BBD"/>
</dbReference>
<dbReference type="Pfam" id="PF22936">
    <property type="entry name" value="Pol_BBD"/>
    <property type="match status" value="1"/>
</dbReference>
<dbReference type="EMBL" id="JAIVGD010000026">
    <property type="protein sequence ID" value="KAH0740808.1"/>
    <property type="molecule type" value="Genomic_DNA"/>
</dbReference>
<name>A0ABQ7U3B8_SOLTU</name>
<comment type="caution">
    <text evidence="2">The sequence shown here is derived from an EMBL/GenBank/DDBJ whole genome shotgun (WGS) entry which is preliminary data.</text>
</comment>
<keyword evidence="3" id="KW-1185">Reference proteome</keyword>
<sequence length="212" mass="23373">MERTKTKGNGVIIAKNIGTPVKRVGRFIGKPLNWKKNRVDDRGFQSQNGATNFSRQGNNWKFCRNSFNLHNFMQMHQILLILPVLLLKHTVSSAFLSVNSNQIDSGASDHMTGSSRFISTYTPCAGNSKIKIADGSFSAIAGKGTIKLSPSLVLHDTLHVPKLSCNLVSEKVSGKMISSARESGGLYFLDNGNNSLQLNPICLNFELYFCFE</sequence>
<evidence type="ECO:0000259" key="1">
    <source>
        <dbReference type="Pfam" id="PF22936"/>
    </source>
</evidence>
<feature type="domain" description="Retrovirus-related Pol polyprotein from transposon TNT 1-94-like beta-barrel" evidence="1">
    <location>
        <begin position="103"/>
        <end position="170"/>
    </location>
</feature>
<organism evidence="2 3">
    <name type="scientific">Solanum tuberosum</name>
    <name type="common">Potato</name>
    <dbReference type="NCBI Taxonomy" id="4113"/>
    <lineage>
        <taxon>Eukaryota</taxon>
        <taxon>Viridiplantae</taxon>
        <taxon>Streptophyta</taxon>
        <taxon>Embryophyta</taxon>
        <taxon>Tracheophyta</taxon>
        <taxon>Spermatophyta</taxon>
        <taxon>Magnoliopsida</taxon>
        <taxon>eudicotyledons</taxon>
        <taxon>Gunneridae</taxon>
        <taxon>Pentapetalae</taxon>
        <taxon>asterids</taxon>
        <taxon>lamiids</taxon>
        <taxon>Solanales</taxon>
        <taxon>Solanaceae</taxon>
        <taxon>Solanoideae</taxon>
        <taxon>Solaneae</taxon>
        <taxon>Solanum</taxon>
    </lineage>
</organism>
<gene>
    <name evidence="2" type="ORF">KY290_033851</name>
</gene>
<protein>
    <recommendedName>
        <fullName evidence="1">Retrovirus-related Pol polyprotein from transposon TNT 1-94-like beta-barrel domain-containing protein</fullName>
    </recommendedName>
</protein>
<dbReference type="Proteomes" id="UP000826656">
    <property type="component" value="Unassembled WGS sequence"/>
</dbReference>
<evidence type="ECO:0000313" key="2">
    <source>
        <dbReference type="EMBL" id="KAH0740808.1"/>
    </source>
</evidence>